<feature type="compositionally biased region" description="Low complexity" evidence="2">
    <location>
        <begin position="637"/>
        <end position="652"/>
    </location>
</feature>
<feature type="compositionally biased region" description="Low complexity" evidence="2">
    <location>
        <begin position="196"/>
        <end position="206"/>
    </location>
</feature>
<dbReference type="Proteomes" id="UP001278766">
    <property type="component" value="Unassembled WGS sequence"/>
</dbReference>
<feature type="region of interest" description="Disordered" evidence="2">
    <location>
        <begin position="264"/>
        <end position="291"/>
    </location>
</feature>
<feature type="compositionally biased region" description="Basic residues" evidence="2">
    <location>
        <begin position="320"/>
        <end position="331"/>
    </location>
</feature>
<dbReference type="Pfam" id="PF13257">
    <property type="entry name" value="DUF4048"/>
    <property type="match status" value="1"/>
</dbReference>
<dbReference type="RefSeq" id="XP_062660966.1">
    <property type="nucleotide sequence ID" value="XM_062798015.1"/>
</dbReference>
<reference evidence="4" key="1">
    <citation type="journal article" date="2023" name="Mol. Phylogenet. Evol.">
        <title>Genome-scale phylogeny and comparative genomics of the fungal order Sordariales.</title>
        <authorList>
            <person name="Hensen N."/>
            <person name="Bonometti L."/>
            <person name="Westerberg I."/>
            <person name="Brannstrom I.O."/>
            <person name="Guillou S."/>
            <person name="Cros-Aarteil S."/>
            <person name="Calhoun S."/>
            <person name="Haridas S."/>
            <person name="Kuo A."/>
            <person name="Mondo S."/>
            <person name="Pangilinan J."/>
            <person name="Riley R."/>
            <person name="LaButti K."/>
            <person name="Andreopoulos B."/>
            <person name="Lipzen A."/>
            <person name="Chen C."/>
            <person name="Yan M."/>
            <person name="Daum C."/>
            <person name="Ng V."/>
            <person name="Clum A."/>
            <person name="Steindorff A."/>
            <person name="Ohm R.A."/>
            <person name="Martin F."/>
            <person name="Silar P."/>
            <person name="Natvig D.O."/>
            <person name="Lalanne C."/>
            <person name="Gautier V."/>
            <person name="Ament-Velasquez S.L."/>
            <person name="Kruys A."/>
            <person name="Hutchinson M.I."/>
            <person name="Powell A.J."/>
            <person name="Barry K."/>
            <person name="Miller A.N."/>
            <person name="Grigoriev I.V."/>
            <person name="Debuchy R."/>
            <person name="Gladieux P."/>
            <person name="Hiltunen Thoren M."/>
            <person name="Johannesson H."/>
        </authorList>
    </citation>
    <scope>NUCLEOTIDE SEQUENCE</scope>
    <source>
        <strain evidence="4">CBS 168.71</strain>
    </source>
</reference>
<comment type="caution">
    <text evidence="4">The sequence shown here is derived from an EMBL/GenBank/DDBJ whole genome shotgun (WGS) entry which is preliminary data.</text>
</comment>
<evidence type="ECO:0000256" key="1">
    <source>
        <dbReference type="SAM" id="Coils"/>
    </source>
</evidence>
<feature type="region of interest" description="Disordered" evidence="2">
    <location>
        <begin position="306"/>
        <end position="353"/>
    </location>
</feature>
<reference evidence="4" key="2">
    <citation type="submission" date="2023-06" db="EMBL/GenBank/DDBJ databases">
        <authorList>
            <consortium name="Lawrence Berkeley National Laboratory"/>
            <person name="Haridas S."/>
            <person name="Hensen N."/>
            <person name="Bonometti L."/>
            <person name="Westerberg I."/>
            <person name="Brannstrom I.O."/>
            <person name="Guillou S."/>
            <person name="Cros-Aarteil S."/>
            <person name="Calhoun S."/>
            <person name="Kuo A."/>
            <person name="Mondo S."/>
            <person name="Pangilinan J."/>
            <person name="Riley R."/>
            <person name="Labutti K."/>
            <person name="Andreopoulos B."/>
            <person name="Lipzen A."/>
            <person name="Chen C."/>
            <person name="Yanf M."/>
            <person name="Daum C."/>
            <person name="Ng V."/>
            <person name="Clum A."/>
            <person name="Steindorff A."/>
            <person name="Ohm R."/>
            <person name="Martin F."/>
            <person name="Silar P."/>
            <person name="Natvig D."/>
            <person name="Lalanne C."/>
            <person name="Gautier V."/>
            <person name="Ament-Velasquez S.L."/>
            <person name="Kruys A."/>
            <person name="Hutchinson M.I."/>
            <person name="Powell A.J."/>
            <person name="Barry K."/>
            <person name="Miller A.N."/>
            <person name="Grigoriev I.V."/>
            <person name="Debuchy R."/>
            <person name="Gladieux P."/>
            <person name="Thoren M.H."/>
            <person name="Johannesson H."/>
        </authorList>
    </citation>
    <scope>NUCLEOTIDE SEQUENCE</scope>
    <source>
        <strain evidence="4">CBS 168.71</strain>
    </source>
</reference>
<feature type="compositionally biased region" description="Polar residues" evidence="2">
    <location>
        <begin position="431"/>
        <end position="449"/>
    </location>
</feature>
<feature type="compositionally biased region" description="Basic residues" evidence="2">
    <location>
        <begin position="264"/>
        <end position="274"/>
    </location>
</feature>
<evidence type="ECO:0000256" key="2">
    <source>
        <dbReference type="SAM" id="MobiDB-lite"/>
    </source>
</evidence>
<feature type="region of interest" description="Disordered" evidence="2">
    <location>
        <begin position="637"/>
        <end position="660"/>
    </location>
</feature>
<dbReference type="InterPro" id="IPR025122">
    <property type="entry name" value="DUF4048"/>
</dbReference>
<dbReference type="AlphaFoldDB" id="A0AAE0LTZ6"/>
<feature type="compositionally biased region" description="Polar residues" evidence="2">
    <location>
        <begin position="526"/>
        <end position="539"/>
    </location>
</feature>
<evidence type="ECO:0000313" key="4">
    <source>
        <dbReference type="EMBL" id="KAK3297452.1"/>
    </source>
</evidence>
<sequence>MTSLLRTCFVSACANTLFNTRDTNSLNLHKAAVDARRTTRLHAPPIPHRFSRHSLATPAARPGRRRRPLRKPTHSFKQPKQSTKRAEVAHRNPESPNPESPKPASPKNMDEMVLLQRSMDENMRNGISTPEASRHPSRGGSRDDTKPRRFPDDPISPPPSHMGDLIETRSARSASTTSRSTNRLSLTLPIMPPTALPLRPTPASTTTPAFPPTPLDTPSLMSPVDSTDFITAIAAQERHVMELREELSRAESELTKLKKQWATHEAYKKKKTGRRNPEPIAGLGPAAEMQDETAVRRSAEIDRRKALLGQQSQQSTPERSRRRVFNGRHARTLSLLSPTRPTSSFSASDEEPESAKFDLDHRLAAEPFSLPSKRATWAARPTQTAAVKQLAEDLKSGLWTFMEDLRQATVGEEPITGHQGGNMRNMDGNMRSATVRNPNNAGDQDTIRASGNPRPRIPSAFNEASNQAGEGPEEEDGDQNDNGPPRPTTLRRSKTDAGARGTKRFSWTPLTMDAYDDNDWSNWDSPSTQSPRWSGTTANGDIIPTIPEKRADDEGENTPLRNQQASRPRAAGPPSPTLSAAATEAALDEAPATPSGPHHNNNKLEDLLPQMLMNKLAPSNLKRTASDFMKEWERSLVAPAEAEVKPAATAGAGEAGERAV</sequence>
<organism evidence="4 5">
    <name type="scientific">Chaetomium fimeti</name>
    <dbReference type="NCBI Taxonomy" id="1854472"/>
    <lineage>
        <taxon>Eukaryota</taxon>
        <taxon>Fungi</taxon>
        <taxon>Dikarya</taxon>
        <taxon>Ascomycota</taxon>
        <taxon>Pezizomycotina</taxon>
        <taxon>Sordariomycetes</taxon>
        <taxon>Sordariomycetidae</taxon>
        <taxon>Sordariales</taxon>
        <taxon>Chaetomiaceae</taxon>
        <taxon>Chaetomium</taxon>
    </lineage>
</organism>
<accession>A0AAE0LTZ6</accession>
<keyword evidence="5" id="KW-1185">Reference proteome</keyword>
<gene>
    <name evidence="4" type="ORF">B0H64DRAFT_124414</name>
</gene>
<feature type="coiled-coil region" evidence="1">
    <location>
        <begin position="233"/>
        <end position="260"/>
    </location>
</feature>
<feature type="compositionally biased region" description="Basic and acidic residues" evidence="2">
    <location>
        <begin position="140"/>
        <end position="152"/>
    </location>
</feature>
<dbReference type="GeneID" id="87834963"/>
<proteinExistence type="predicted"/>
<feature type="compositionally biased region" description="Low complexity" evidence="2">
    <location>
        <begin position="577"/>
        <end position="593"/>
    </location>
</feature>
<feature type="compositionally biased region" description="Pro residues" evidence="2">
    <location>
        <begin position="95"/>
        <end position="104"/>
    </location>
</feature>
<feature type="compositionally biased region" description="Low complexity" evidence="2">
    <location>
        <begin position="332"/>
        <end position="344"/>
    </location>
</feature>
<keyword evidence="1" id="KW-0175">Coiled coil</keyword>
<evidence type="ECO:0000313" key="5">
    <source>
        <dbReference type="Proteomes" id="UP001278766"/>
    </source>
</evidence>
<feature type="compositionally biased region" description="Basic residues" evidence="2">
    <location>
        <begin position="62"/>
        <end position="74"/>
    </location>
</feature>
<feature type="compositionally biased region" description="Low complexity" evidence="2">
    <location>
        <begin position="171"/>
        <end position="188"/>
    </location>
</feature>
<feature type="region of interest" description="Disordered" evidence="2">
    <location>
        <begin position="124"/>
        <end position="206"/>
    </location>
</feature>
<dbReference type="EMBL" id="JAUEPN010000003">
    <property type="protein sequence ID" value="KAK3297452.1"/>
    <property type="molecule type" value="Genomic_DNA"/>
</dbReference>
<feature type="compositionally biased region" description="Basic and acidic residues" evidence="2">
    <location>
        <begin position="84"/>
        <end position="93"/>
    </location>
</feature>
<protein>
    <recommendedName>
        <fullName evidence="3">DUF4048 domain-containing protein</fullName>
    </recommendedName>
</protein>
<evidence type="ECO:0000259" key="3">
    <source>
        <dbReference type="Pfam" id="PF13257"/>
    </source>
</evidence>
<name>A0AAE0LTZ6_9PEZI</name>
<feature type="region of interest" description="Disordered" evidence="2">
    <location>
        <begin position="413"/>
        <end position="607"/>
    </location>
</feature>
<feature type="region of interest" description="Disordered" evidence="2">
    <location>
        <begin position="38"/>
        <end position="107"/>
    </location>
</feature>
<feature type="domain" description="DUF4048" evidence="3">
    <location>
        <begin position="387"/>
        <end position="530"/>
    </location>
</feature>